<reference evidence="2" key="1">
    <citation type="journal article" date="2023" name="Plant J.">
        <title>The genome of the king protea, Protea cynaroides.</title>
        <authorList>
            <person name="Chang J."/>
            <person name="Duong T.A."/>
            <person name="Schoeman C."/>
            <person name="Ma X."/>
            <person name="Roodt D."/>
            <person name="Barker N."/>
            <person name="Li Z."/>
            <person name="Van de Peer Y."/>
            <person name="Mizrachi E."/>
        </authorList>
    </citation>
    <scope>NUCLEOTIDE SEQUENCE</scope>
    <source>
        <tissue evidence="2">Young leaves</tissue>
    </source>
</reference>
<dbReference type="EMBL" id="JAMYWD010000003">
    <property type="protein sequence ID" value="KAJ4975885.1"/>
    <property type="molecule type" value="Genomic_DNA"/>
</dbReference>
<dbReference type="Proteomes" id="UP001141806">
    <property type="component" value="Unassembled WGS sequence"/>
</dbReference>
<name>A0A9Q0QY08_9MAGN</name>
<dbReference type="OrthoDB" id="10659581at2759"/>
<dbReference type="AlphaFoldDB" id="A0A9Q0QY08"/>
<proteinExistence type="predicted"/>
<feature type="compositionally biased region" description="Polar residues" evidence="1">
    <location>
        <begin position="86"/>
        <end position="113"/>
    </location>
</feature>
<protein>
    <submittedName>
        <fullName evidence="2">Uncharacterized protein</fullName>
    </submittedName>
</protein>
<evidence type="ECO:0000313" key="3">
    <source>
        <dbReference type="Proteomes" id="UP001141806"/>
    </source>
</evidence>
<comment type="caution">
    <text evidence="2">The sequence shown here is derived from an EMBL/GenBank/DDBJ whole genome shotgun (WGS) entry which is preliminary data.</text>
</comment>
<accession>A0A9Q0QY08</accession>
<keyword evidence="3" id="KW-1185">Reference proteome</keyword>
<organism evidence="2 3">
    <name type="scientific">Protea cynaroides</name>
    <dbReference type="NCBI Taxonomy" id="273540"/>
    <lineage>
        <taxon>Eukaryota</taxon>
        <taxon>Viridiplantae</taxon>
        <taxon>Streptophyta</taxon>
        <taxon>Embryophyta</taxon>
        <taxon>Tracheophyta</taxon>
        <taxon>Spermatophyta</taxon>
        <taxon>Magnoliopsida</taxon>
        <taxon>Proteales</taxon>
        <taxon>Proteaceae</taxon>
        <taxon>Protea</taxon>
    </lineage>
</organism>
<evidence type="ECO:0000256" key="1">
    <source>
        <dbReference type="SAM" id="MobiDB-lite"/>
    </source>
</evidence>
<evidence type="ECO:0000313" key="2">
    <source>
        <dbReference type="EMBL" id="KAJ4975885.1"/>
    </source>
</evidence>
<sequence>MYREFHFKRRFLSFNRHNQSSWKGVESSLYEHSNGQNPTISSSISRSIPCLMPLKPQLGDEQLQLSNVKHESPLAAARLLPASVGSTATPPNGISRNARSNGIGTVTRSNYGSNPPKGRNAVNPGIGRDAATSHQMETTPIARPTRPLGNRFSAAQRAREDAAEVAQRAISEALGMEMPVESEGGRQEKIFELTFSEHELLLCSLDSVEAAYRIALSAAKLTYWFSQEPETE</sequence>
<gene>
    <name evidence="2" type="ORF">NE237_000991</name>
</gene>
<feature type="region of interest" description="Disordered" evidence="1">
    <location>
        <begin position="86"/>
        <end position="148"/>
    </location>
</feature>